<evidence type="ECO:0000256" key="1">
    <source>
        <dbReference type="SAM" id="Phobius"/>
    </source>
</evidence>
<evidence type="ECO:0000313" key="2">
    <source>
        <dbReference type="EMBL" id="TFK33595.1"/>
    </source>
</evidence>
<dbReference type="AlphaFoldDB" id="A0A5C3LLJ2"/>
<keyword evidence="1" id="KW-0812">Transmembrane</keyword>
<accession>A0A5C3LLJ2</accession>
<organism evidence="2 3">
    <name type="scientific">Crucibulum laeve</name>
    <dbReference type="NCBI Taxonomy" id="68775"/>
    <lineage>
        <taxon>Eukaryota</taxon>
        <taxon>Fungi</taxon>
        <taxon>Dikarya</taxon>
        <taxon>Basidiomycota</taxon>
        <taxon>Agaricomycotina</taxon>
        <taxon>Agaricomycetes</taxon>
        <taxon>Agaricomycetidae</taxon>
        <taxon>Agaricales</taxon>
        <taxon>Agaricineae</taxon>
        <taxon>Nidulariaceae</taxon>
        <taxon>Crucibulum</taxon>
    </lineage>
</organism>
<name>A0A5C3LLJ2_9AGAR</name>
<gene>
    <name evidence="2" type="ORF">BDQ12DRAFT_406951</name>
</gene>
<evidence type="ECO:0000313" key="3">
    <source>
        <dbReference type="Proteomes" id="UP000308652"/>
    </source>
</evidence>
<reference evidence="2 3" key="1">
    <citation type="journal article" date="2019" name="Nat. Ecol. Evol.">
        <title>Megaphylogeny resolves global patterns of mushroom evolution.</title>
        <authorList>
            <person name="Varga T."/>
            <person name="Krizsan K."/>
            <person name="Foldi C."/>
            <person name="Dima B."/>
            <person name="Sanchez-Garcia M."/>
            <person name="Sanchez-Ramirez S."/>
            <person name="Szollosi G.J."/>
            <person name="Szarkandi J.G."/>
            <person name="Papp V."/>
            <person name="Albert L."/>
            <person name="Andreopoulos W."/>
            <person name="Angelini C."/>
            <person name="Antonin V."/>
            <person name="Barry K.W."/>
            <person name="Bougher N.L."/>
            <person name="Buchanan P."/>
            <person name="Buyck B."/>
            <person name="Bense V."/>
            <person name="Catcheside P."/>
            <person name="Chovatia M."/>
            <person name="Cooper J."/>
            <person name="Damon W."/>
            <person name="Desjardin D."/>
            <person name="Finy P."/>
            <person name="Geml J."/>
            <person name="Haridas S."/>
            <person name="Hughes K."/>
            <person name="Justo A."/>
            <person name="Karasinski D."/>
            <person name="Kautmanova I."/>
            <person name="Kiss B."/>
            <person name="Kocsube S."/>
            <person name="Kotiranta H."/>
            <person name="LaButti K.M."/>
            <person name="Lechner B.E."/>
            <person name="Liimatainen K."/>
            <person name="Lipzen A."/>
            <person name="Lukacs Z."/>
            <person name="Mihaltcheva S."/>
            <person name="Morgado L.N."/>
            <person name="Niskanen T."/>
            <person name="Noordeloos M.E."/>
            <person name="Ohm R.A."/>
            <person name="Ortiz-Santana B."/>
            <person name="Ovrebo C."/>
            <person name="Racz N."/>
            <person name="Riley R."/>
            <person name="Savchenko A."/>
            <person name="Shiryaev A."/>
            <person name="Soop K."/>
            <person name="Spirin V."/>
            <person name="Szebenyi C."/>
            <person name="Tomsovsky M."/>
            <person name="Tulloss R.E."/>
            <person name="Uehling J."/>
            <person name="Grigoriev I.V."/>
            <person name="Vagvolgyi C."/>
            <person name="Papp T."/>
            <person name="Martin F.M."/>
            <person name="Miettinen O."/>
            <person name="Hibbett D.S."/>
            <person name="Nagy L.G."/>
        </authorList>
    </citation>
    <scope>NUCLEOTIDE SEQUENCE [LARGE SCALE GENOMIC DNA]</scope>
    <source>
        <strain evidence="2 3">CBS 166.37</strain>
    </source>
</reference>
<feature type="transmembrane region" description="Helical" evidence="1">
    <location>
        <begin position="12"/>
        <end position="30"/>
    </location>
</feature>
<sequence>MDGDKEKSLMNSHWTSFFYSSTTVLLVAILSAKTSEKLASSCHRNVNFSTPHRSLFLSPNHQSHRDSKLQAF</sequence>
<keyword evidence="1" id="KW-1133">Transmembrane helix</keyword>
<dbReference type="Proteomes" id="UP000308652">
    <property type="component" value="Unassembled WGS sequence"/>
</dbReference>
<proteinExistence type="predicted"/>
<keyword evidence="1" id="KW-0472">Membrane</keyword>
<dbReference type="EMBL" id="ML213645">
    <property type="protein sequence ID" value="TFK33595.1"/>
    <property type="molecule type" value="Genomic_DNA"/>
</dbReference>
<protein>
    <submittedName>
        <fullName evidence="2">Uncharacterized protein</fullName>
    </submittedName>
</protein>
<keyword evidence="3" id="KW-1185">Reference proteome</keyword>